<proteinExistence type="predicted"/>
<protein>
    <submittedName>
        <fullName evidence="1">Uncharacterized protein</fullName>
    </submittedName>
</protein>
<dbReference type="GeneID" id="36398472"/>
<organism evidence="1 2">
    <name type="scientific">Plasmopara halstedii</name>
    <name type="common">Downy mildew of sunflower</name>
    <dbReference type="NCBI Taxonomy" id="4781"/>
    <lineage>
        <taxon>Eukaryota</taxon>
        <taxon>Sar</taxon>
        <taxon>Stramenopiles</taxon>
        <taxon>Oomycota</taxon>
        <taxon>Peronosporomycetes</taxon>
        <taxon>Peronosporales</taxon>
        <taxon>Peronosporaceae</taxon>
        <taxon>Plasmopara</taxon>
    </lineage>
</organism>
<accession>A0A0P1AWD3</accession>
<dbReference type="AlphaFoldDB" id="A0A0P1AWD3"/>
<dbReference type="Proteomes" id="UP000054928">
    <property type="component" value="Unassembled WGS sequence"/>
</dbReference>
<evidence type="ECO:0000313" key="1">
    <source>
        <dbReference type="EMBL" id="CEG46733.1"/>
    </source>
</evidence>
<sequence length="50" mass="5760">MPQRTDMAQLSSVYEWIHDSCVKTAQNLTIAGVYIPRGSLLNQQELYLYL</sequence>
<keyword evidence="2" id="KW-1185">Reference proteome</keyword>
<dbReference type="EMBL" id="CCYD01002313">
    <property type="protein sequence ID" value="CEG46733.1"/>
    <property type="molecule type" value="Genomic_DNA"/>
</dbReference>
<reference evidence="2" key="1">
    <citation type="submission" date="2014-09" db="EMBL/GenBank/DDBJ databases">
        <authorList>
            <person name="Sharma Rahul"/>
            <person name="Thines Marco"/>
        </authorList>
    </citation>
    <scope>NUCLEOTIDE SEQUENCE [LARGE SCALE GENOMIC DNA]</scope>
</reference>
<name>A0A0P1AWD3_PLAHL</name>
<evidence type="ECO:0000313" key="2">
    <source>
        <dbReference type="Proteomes" id="UP000054928"/>
    </source>
</evidence>
<dbReference type="RefSeq" id="XP_024583102.1">
    <property type="nucleotide sequence ID" value="XM_024717621.1"/>
</dbReference>